<keyword evidence="6" id="KW-0546">Nucleotide metabolism</keyword>
<dbReference type="Proteomes" id="UP000789342">
    <property type="component" value="Unassembled WGS sequence"/>
</dbReference>
<name>A0A9N9IVA4_9GLOM</name>
<dbReference type="GO" id="GO:0046872">
    <property type="term" value="F:metal ion binding"/>
    <property type="evidence" value="ECO:0007669"/>
    <property type="project" value="UniProtKB-KW"/>
</dbReference>
<dbReference type="EMBL" id="CAJVPV010035623">
    <property type="protein sequence ID" value="CAG8751309.1"/>
    <property type="molecule type" value="Genomic_DNA"/>
</dbReference>
<dbReference type="Pfam" id="PF00962">
    <property type="entry name" value="A_deaminase"/>
    <property type="match status" value="1"/>
</dbReference>
<comment type="caution">
    <text evidence="9">The sequence shown here is derived from an EMBL/GenBank/DDBJ whole genome shotgun (WGS) entry which is preliminary data.</text>
</comment>
<evidence type="ECO:0000259" key="8">
    <source>
        <dbReference type="Pfam" id="PF00962"/>
    </source>
</evidence>
<evidence type="ECO:0000256" key="7">
    <source>
        <dbReference type="ARBA" id="ARBA00048787"/>
    </source>
</evidence>
<evidence type="ECO:0000256" key="4">
    <source>
        <dbReference type="ARBA" id="ARBA00022801"/>
    </source>
</evidence>
<gene>
    <name evidence="9" type="ORF">AMORRO_LOCUS15360</name>
</gene>
<evidence type="ECO:0000256" key="3">
    <source>
        <dbReference type="ARBA" id="ARBA00022723"/>
    </source>
</evidence>
<evidence type="ECO:0000256" key="1">
    <source>
        <dbReference type="ARBA" id="ARBA00001947"/>
    </source>
</evidence>
<comment type="cofactor">
    <cofactor evidence="1">
        <name>Zn(2+)</name>
        <dbReference type="ChEBI" id="CHEBI:29105"/>
    </cofactor>
</comment>
<evidence type="ECO:0000313" key="9">
    <source>
        <dbReference type="EMBL" id="CAG8751309.1"/>
    </source>
</evidence>
<dbReference type="InterPro" id="IPR032466">
    <property type="entry name" value="Metal_Hydrolase"/>
</dbReference>
<evidence type="ECO:0000256" key="5">
    <source>
        <dbReference type="ARBA" id="ARBA00022833"/>
    </source>
</evidence>
<comment type="catalytic activity">
    <reaction evidence="7">
        <text>N(6)-methyl-AMP + H2O + H(+) = IMP + methylamine</text>
        <dbReference type="Rhea" id="RHEA:16001"/>
        <dbReference type="ChEBI" id="CHEBI:15377"/>
        <dbReference type="ChEBI" id="CHEBI:15378"/>
        <dbReference type="ChEBI" id="CHEBI:58053"/>
        <dbReference type="ChEBI" id="CHEBI:59338"/>
        <dbReference type="ChEBI" id="CHEBI:144842"/>
    </reaction>
    <physiologicalReaction direction="left-to-right" evidence="7">
        <dbReference type="Rhea" id="RHEA:16002"/>
    </physiologicalReaction>
</comment>
<protein>
    <submittedName>
        <fullName evidence="9">5241_t:CDS:1</fullName>
    </submittedName>
</protein>
<dbReference type="GO" id="GO:0004000">
    <property type="term" value="F:adenosine deaminase activity"/>
    <property type="evidence" value="ECO:0007669"/>
    <property type="project" value="TreeGrafter"/>
</dbReference>
<reference evidence="9" key="1">
    <citation type="submission" date="2021-06" db="EMBL/GenBank/DDBJ databases">
        <authorList>
            <person name="Kallberg Y."/>
            <person name="Tangrot J."/>
            <person name="Rosling A."/>
        </authorList>
    </citation>
    <scope>NUCLEOTIDE SEQUENCE</scope>
    <source>
        <strain evidence="9">CL551</strain>
    </source>
</reference>
<dbReference type="InterPro" id="IPR006330">
    <property type="entry name" value="Ado/ade_deaminase"/>
</dbReference>
<dbReference type="InterPro" id="IPR001365">
    <property type="entry name" value="A_deaminase_dom"/>
</dbReference>
<keyword evidence="10" id="KW-1185">Reference proteome</keyword>
<dbReference type="PANTHER" id="PTHR11409">
    <property type="entry name" value="ADENOSINE DEAMINASE"/>
    <property type="match status" value="1"/>
</dbReference>
<dbReference type="AlphaFoldDB" id="A0A9N9IVA4"/>
<feature type="domain" description="Adenosine deaminase" evidence="8">
    <location>
        <begin position="26"/>
        <end position="215"/>
    </location>
</feature>
<dbReference type="Gene3D" id="3.20.20.140">
    <property type="entry name" value="Metal-dependent hydrolases"/>
    <property type="match status" value="1"/>
</dbReference>
<dbReference type="GO" id="GO:0046103">
    <property type="term" value="P:inosine biosynthetic process"/>
    <property type="evidence" value="ECO:0007669"/>
    <property type="project" value="TreeGrafter"/>
</dbReference>
<dbReference type="GO" id="GO:0009117">
    <property type="term" value="P:nucleotide metabolic process"/>
    <property type="evidence" value="ECO:0007669"/>
    <property type="project" value="UniProtKB-KW"/>
</dbReference>
<sequence length="230" mass="26366">MAYETPFILSQYGSLRELEQFTRELPKVELHAHLNGSISPETLQHLVDHKKEEKPELVNFRIPKQKLDTINEDSSLPQTILLLSDAKDGPLFFVFFSSFFTIFHFIYQLTDDEEAVAYITESVIRDFHKDGVKYLELRSTPRKNENNGMTSESYVKAIISVIQKFPSSECNIIVRLILSVNRKDTLESAMETVDLAIKYKKAGVVGVDLCNDPTVGEHLKSRAEFDEYEI</sequence>
<dbReference type="PANTHER" id="PTHR11409:SF42">
    <property type="entry name" value="ADENOSINE DEAMINASE-LIKE PROTEIN"/>
    <property type="match status" value="1"/>
</dbReference>
<accession>A0A9N9IVA4</accession>
<comment type="similarity">
    <text evidence="2">Belongs to the metallo-dependent hydrolases superfamily. Adenosine and AMP deaminases family.</text>
</comment>
<organism evidence="9 10">
    <name type="scientific">Acaulospora morrowiae</name>
    <dbReference type="NCBI Taxonomy" id="94023"/>
    <lineage>
        <taxon>Eukaryota</taxon>
        <taxon>Fungi</taxon>
        <taxon>Fungi incertae sedis</taxon>
        <taxon>Mucoromycota</taxon>
        <taxon>Glomeromycotina</taxon>
        <taxon>Glomeromycetes</taxon>
        <taxon>Diversisporales</taxon>
        <taxon>Acaulosporaceae</taxon>
        <taxon>Acaulospora</taxon>
    </lineage>
</organism>
<keyword evidence="5" id="KW-0862">Zinc</keyword>
<proteinExistence type="inferred from homology"/>
<dbReference type="SUPFAM" id="SSF51556">
    <property type="entry name" value="Metallo-dependent hydrolases"/>
    <property type="match status" value="1"/>
</dbReference>
<dbReference type="GO" id="GO:0006154">
    <property type="term" value="P:adenosine catabolic process"/>
    <property type="evidence" value="ECO:0007669"/>
    <property type="project" value="TreeGrafter"/>
</dbReference>
<keyword evidence="4" id="KW-0378">Hydrolase</keyword>
<keyword evidence="3" id="KW-0479">Metal-binding</keyword>
<evidence type="ECO:0000313" key="10">
    <source>
        <dbReference type="Proteomes" id="UP000789342"/>
    </source>
</evidence>
<evidence type="ECO:0000256" key="2">
    <source>
        <dbReference type="ARBA" id="ARBA00006676"/>
    </source>
</evidence>
<dbReference type="OrthoDB" id="272271at2759"/>
<evidence type="ECO:0000256" key="6">
    <source>
        <dbReference type="ARBA" id="ARBA00023080"/>
    </source>
</evidence>